<dbReference type="STRING" id="2903.R1CWG2"/>
<comment type="subcellular location">
    <subcellularLocation>
        <location evidence="1">Endoplasmic reticulum membrane</location>
        <topology evidence="1">Single-pass type II membrane protein</topology>
    </subcellularLocation>
</comment>
<dbReference type="PaxDb" id="2903-EOD27398"/>
<dbReference type="GeneID" id="17272943"/>
<dbReference type="PANTHER" id="PTHR10806">
    <property type="entry name" value="SIGNAL PEPTIDASE COMPLEX CATALYTIC SUBUNIT SEC11"/>
    <property type="match status" value="1"/>
</dbReference>
<dbReference type="GO" id="GO:0005787">
    <property type="term" value="C:signal peptidase complex"/>
    <property type="evidence" value="ECO:0007669"/>
    <property type="project" value="TreeGrafter"/>
</dbReference>
<dbReference type="PANTHER" id="PTHR10806:SF6">
    <property type="entry name" value="SIGNAL PEPTIDASE COMPLEX CATALYTIC SUBUNIT SEC11"/>
    <property type="match status" value="1"/>
</dbReference>
<dbReference type="GO" id="GO:0006465">
    <property type="term" value="P:signal peptide processing"/>
    <property type="evidence" value="ECO:0007669"/>
    <property type="project" value="InterPro"/>
</dbReference>
<dbReference type="InterPro" id="IPR001733">
    <property type="entry name" value="Peptidase_S26B"/>
</dbReference>
<dbReference type="EnsemblProtists" id="EOD27398">
    <property type="protein sequence ID" value="EOD27398"/>
    <property type="gene ID" value="EMIHUDRAFT_235869"/>
</dbReference>
<protein>
    <recommendedName>
        <fullName evidence="2">Signal peptidase complex catalytic subunit SEC11</fullName>
    </recommendedName>
    <alternativeName>
        <fullName evidence="3">Signal peptidase complex catalytic subunit sec11</fullName>
    </alternativeName>
</protein>
<dbReference type="AlphaFoldDB" id="A0A0D3JV63"/>
<dbReference type="Proteomes" id="UP000013827">
    <property type="component" value="Unassembled WGS sequence"/>
</dbReference>
<evidence type="ECO:0000313" key="7">
    <source>
        <dbReference type="Proteomes" id="UP000013827"/>
    </source>
</evidence>
<feature type="signal peptide" evidence="5">
    <location>
        <begin position="1"/>
        <end position="28"/>
    </location>
</feature>
<dbReference type="eggNOG" id="KOG3342">
    <property type="taxonomic scope" value="Eukaryota"/>
</dbReference>
<proteinExistence type="predicted"/>
<reference evidence="6" key="2">
    <citation type="submission" date="2024-10" db="UniProtKB">
        <authorList>
            <consortium name="EnsemblProtists"/>
        </authorList>
    </citation>
    <scope>IDENTIFICATION</scope>
</reference>
<name>A0A0D3JV63_EMIH1</name>
<organism evidence="6 7">
    <name type="scientific">Emiliania huxleyi (strain CCMP1516)</name>
    <dbReference type="NCBI Taxonomy" id="280463"/>
    <lineage>
        <taxon>Eukaryota</taxon>
        <taxon>Haptista</taxon>
        <taxon>Haptophyta</taxon>
        <taxon>Prymnesiophyceae</taxon>
        <taxon>Isochrysidales</taxon>
        <taxon>Noelaerhabdaceae</taxon>
        <taxon>Emiliania</taxon>
    </lineage>
</organism>
<evidence type="ECO:0000256" key="1">
    <source>
        <dbReference type="ARBA" id="ARBA00004648"/>
    </source>
</evidence>
<dbReference type="KEGG" id="ehx:EMIHUDRAFT_235869"/>
<dbReference type="InterPro" id="IPR019758">
    <property type="entry name" value="Pept_S26A_signal_pept_1_CS"/>
</dbReference>
<evidence type="ECO:0000256" key="2">
    <source>
        <dbReference type="ARBA" id="ARBA00019685"/>
    </source>
</evidence>
<dbReference type="OMA" id="ILMNEYP"/>
<evidence type="ECO:0000256" key="5">
    <source>
        <dbReference type="SAM" id="SignalP"/>
    </source>
</evidence>
<dbReference type="GO" id="GO:0004252">
    <property type="term" value="F:serine-type endopeptidase activity"/>
    <property type="evidence" value="ECO:0007669"/>
    <property type="project" value="InterPro"/>
</dbReference>
<evidence type="ECO:0000256" key="4">
    <source>
        <dbReference type="ARBA" id="ARBA00045533"/>
    </source>
</evidence>
<evidence type="ECO:0000313" key="6">
    <source>
        <dbReference type="EnsemblProtists" id="EOD27398"/>
    </source>
</evidence>
<reference evidence="7" key="1">
    <citation type="journal article" date="2013" name="Nature">
        <title>Pan genome of the phytoplankton Emiliania underpins its global distribution.</title>
        <authorList>
            <person name="Read B.A."/>
            <person name="Kegel J."/>
            <person name="Klute M.J."/>
            <person name="Kuo A."/>
            <person name="Lefebvre S.C."/>
            <person name="Maumus F."/>
            <person name="Mayer C."/>
            <person name="Miller J."/>
            <person name="Monier A."/>
            <person name="Salamov A."/>
            <person name="Young J."/>
            <person name="Aguilar M."/>
            <person name="Claverie J.M."/>
            <person name="Frickenhaus S."/>
            <person name="Gonzalez K."/>
            <person name="Herman E.K."/>
            <person name="Lin Y.C."/>
            <person name="Napier J."/>
            <person name="Ogata H."/>
            <person name="Sarno A.F."/>
            <person name="Shmutz J."/>
            <person name="Schroeder D."/>
            <person name="de Vargas C."/>
            <person name="Verret F."/>
            <person name="von Dassow P."/>
            <person name="Valentin K."/>
            <person name="Van de Peer Y."/>
            <person name="Wheeler G."/>
            <person name="Dacks J.B."/>
            <person name="Delwiche C.F."/>
            <person name="Dyhrman S.T."/>
            <person name="Glockner G."/>
            <person name="John U."/>
            <person name="Richards T."/>
            <person name="Worden A.Z."/>
            <person name="Zhang X."/>
            <person name="Grigoriev I.V."/>
            <person name="Allen A.E."/>
            <person name="Bidle K."/>
            <person name="Borodovsky M."/>
            <person name="Bowler C."/>
            <person name="Brownlee C."/>
            <person name="Cock J.M."/>
            <person name="Elias M."/>
            <person name="Gladyshev V.N."/>
            <person name="Groth M."/>
            <person name="Guda C."/>
            <person name="Hadaegh A."/>
            <person name="Iglesias-Rodriguez M.D."/>
            <person name="Jenkins J."/>
            <person name="Jones B.M."/>
            <person name="Lawson T."/>
            <person name="Leese F."/>
            <person name="Lindquist E."/>
            <person name="Lobanov A."/>
            <person name="Lomsadze A."/>
            <person name="Malik S.B."/>
            <person name="Marsh M.E."/>
            <person name="Mackinder L."/>
            <person name="Mock T."/>
            <person name="Mueller-Roeber B."/>
            <person name="Pagarete A."/>
            <person name="Parker M."/>
            <person name="Probert I."/>
            <person name="Quesneville H."/>
            <person name="Raines C."/>
            <person name="Rensing S.A."/>
            <person name="Riano-Pachon D.M."/>
            <person name="Richier S."/>
            <person name="Rokitta S."/>
            <person name="Shiraiwa Y."/>
            <person name="Soanes D.M."/>
            <person name="van der Giezen M."/>
            <person name="Wahlund T.M."/>
            <person name="Williams B."/>
            <person name="Wilson W."/>
            <person name="Wolfe G."/>
            <person name="Wurch L.L."/>
        </authorList>
    </citation>
    <scope>NUCLEOTIDE SEQUENCE</scope>
</reference>
<keyword evidence="7" id="KW-1185">Reference proteome</keyword>
<keyword evidence="5" id="KW-0732">Signal</keyword>
<feature type="chain" id="PRO_5044192960" description="Signal peptidase complex catalytic subunit SEC11" evidence="5">
    <location>
        <begin position="29"/>
        <end position="120"/>
    </location>
</feature>
<evidence type="ECO:0000256" key="3">
    <source>
        <dbReference type="ARBA" id="ARBA00021755"/>
    </source>
</evidence>
<dbReference type="RefSeq" id="XP_005779827.1">
    <property type="nucleotide sequence ID" value="XM_005779770.1"/>
</dbReference>
<dbReference type="PROSITE" id="PS00761">
    <property type="entry name" value="SPASE_I_3"/>
    <property type="match status" value="1"/>
</dbReference>
<dbReference type="HOGENOM" id="CLU_089996_0_2_1"/>
<comment type="function">
    <text evidence="4">Catalytic component of the signal peptidase complex (SPC) which catalyzes the cleavage of N-terminal signal sequences from nascent proteins as they are translocated into the lumen of the endoplasmic reticulum. Specifically cleaves N-terminal signal peptides that contain a hydrophobic alpha-helix (h-region) shorter than 18-20 amino acids.</text>
</comment>
<accession>A0A0D3JV63</accession>
<sequence length="120" mass="13158">MAHQVLNLAMIVCSALMIWKGLMVVTESESPVADREIPIVHRILKVHEKVSGEVDVLTKGDNNAVDDRGLCAPVDGRDTDAVAVCYLPYIGMVTIIMNDYPLVKYALVGIMGLFVLTTRE</sequence>